<reference evidence="3" key="1">
    <citation type="submission" date="2016-10" db="EMBL/GenBank/DDBJ databases">
        <authorList>
            <person name="Varghese N."/>
            <person name="Submissions S."/>
        </authorList>
    </citation>
    <scope>NUCLEOTIDE SEQUENCE [LARGE SCALE GENOMIC DNA]</scope>
    <source>
        <strain evidence="3">DSM 15282</strain>
    </source>
</reference>
<accession>A0A1I5IA50</accession>
<feature type="chain" id="PRO_5011590050" evidence="1">
    <location>
        <begin position="23"/>
        <end position="59"/>
    </location>
</feature>
<name>A0A1I5IA50_9BACT</name>
<sequence length="59" mass="6469">MKGLFTVGMVIIILSLPTSIMAQEAPTAEEISNNLCVMDYKIMWLNRGCKPKIGYACCG</sequence>
<gene>
    <name evidence="2" type="ORF">SAMN04488519_108182</name>
</gene>
<dbReference type="EMBL" id="FOVW01000008">
    <property type="protein sequence ID" value="SFO57498.1"/>
    <property type="molecule type" value="Genomic_DNA"/>
</dbReference>
<evidence type="ECO:0000313" key="3">
    <source>
        <dbReference type="Proteomes" id="UP000199564"/>
    </source>
</evidence>
<evidence type="ECO:0000313" key="2">
    <source>
        <dbReference type="EMBL" id="SFO57498.1"/>
    </source>
</evidence>
<keyword evidence="1" id="KW-0732">Signal</keyword>
<protein>
    <submittedName>
        <fullName evidence="2">Uncharacterized protein</fullName>
    </submittedName>
</protein>
<dbReference type="Proteomes" id="UP000199564">
    <property type="component" value="Unassembled WGS sequence"/>
</dbReference>
<proteinExistence type="predicted"/>
<dbReference type="STRING" id="226506.SAMN04488519_108182"/>
<organism evidence="2 3">
    <name type="scientific">Algoriphagus ornithinivorans</name>
    <dbReference type="NCBI Taxonomy" id="226506"/>
    <lineage>
        <taxon>Bacteria</taxon>
        <taxon>Pseudomonadati</taxon>
        <taxon>Bacteroidota</taxon>
        <taxon>Cytophagia</taxon>
        <taxon>Cytophagales</taxon>
        <taxon>Cyclobacteriaceae</taxon>
        <taxon>Algoriphagus</taxon>
    </lineage>
</organism>
<feature type="signal peptide" evidence="1">
    <location>
        <begin position="1"/>
        <end position="22"/>
    </location>
</feature>
<evidence type="ECO:0000256" key="1">
    <source>
        <dbReference type="SAM" id="SignalP"/>
    </source>
</evidence>
<keyword evidence="3" id="KW-1185">Reference proteome</keyword>
<dbReference type="AlphaFoldDB" id="A0A1I5IA50"/>